<keyword evidence="1" id="KW-1133">Transmembrane helix</keyword>
<sequence length="647" mass="76216">MRSRTSWFNKEMIKQDFRQVGWISLIHFVTLLLSVVMGILIRLEQVADDYYYYYSNSLFSFATLIQVILIFIIPVLMAVFGLRYLHQKDASDFMHSLPISRGRLFWQKICFGLSSLWFSYLVNALLIVLIYVTQDVALLFRFSDIWHWLVISVVISSFVYCLSIFVGMFTGISIIQGVFTYIFMFFPVGFSMLITYNLNFALLGIPQSFYIEDHVLVFSPITDFESFFFSNGIPQMKMLMYSCLSLCLLVFSMVLYLKRPIEAASQAIVFQRLKPVFIYSFTFCFMLIGGFYYGMIRVSNHWILISYFIFSLIGYVISQIIVHKTWRVFSEWREYGYYLIGTLILTLIIIFDVFGFEKRIPSFEDVSQAYVINDTYMFAERQSYYGGLIGFTEPDELELVNNLHRDLIDKANRNNTLYYGNENITLRYELNNGSTLIREYYVDQSFYQEPTLQQIIETDTYKRYNNAIHMINSTRSDKITFTADQDYKQVEITDRDQIITLIDLLGKDDLTVSAHAADLMTTATIRMVNESDLELRLSNEHLKTIAWLEEEELFDQIKITASDVEQAFLIPYYDGINYYNSIFELERQLANMDYQTFTDEDGIDQLLNQVPYTFYSMPYYDYTGWVEEQVLVIYLKQRMEPLVYFIN</sequence>
<keyword evidence="1" id="KW-0812">Transmembrane</keyword>
<feature type="transmembrane region" description="Helical" evidence="1">
    <location>
        <begin position="105"/>
        <end position="133"/>
    </location>
</feature>
<feature type="transmembrane region" description="Helical" evidence="1">
    <location>
        <begin position="20"/>
        <end position="41"/>
    </location>
</feature>
<feature type="transmembrane region" description="Helical" evidence="1">
    <location>
        <begin position="335"/>
        <end position="356"/>
    </location>
</feature>
<dbReference type="PANTHER" id="PTHR39177">
    <property type="entry name" value="ABC TRANSPORTER PERMEASE YTRC-RELATED"/>
    <property type="match status" value="1"/>
</dbReference>
<dbReference type="PANTHER" id="PTHR39177:SF1">
    <property type="entry name" value="ABC TRANSPORTER PERMEASE YTRC-RELATED"/>
    <property type="match status" value="1"/>
</dbReference>
<proteinExistence type="predicted"/>
<dbReference type="EMBL" id="FODJ01000001">
    <property type="protein sequence ID" value="SEN66835.1"/>
    <property type="molecule type" value="Genomic_DNA"/>
</dbReference>
<feature type="transmembrane region" description="Helical" evidence="1">
    <location>
        <begin position="277"/>
        <end position="296"/>
    </location>
</feature>
<evidence type="ECO:0000313" key="3">
    <source>
        <dbReference type="Proteomes" id="UP000199300"/>
    </source>
</evidence>
<feature type="transmembrane region" description="Helical" evidence="1">
    <location>
        <begin position="145"/>
        <end position="166"/>
    </location>
</feature>
<feature type="transmembrane region" description="Helical" evidence="1">
    <location>
        <begin position="61"/>
        <end position="85"/>
    </location>
</feature>
<protein>
    <submittedName>
        <fullName evidence="2">ABC-2 type transport system permease protein</fullName>
    </submittedName>
</protein>
<reference evidence="2 3" key="1">
    <citation type="submission" date="2016-10" db="EMBL/GenBank/DDBJ databases">
        <authorList>
            <person name="de Groot N.N."/>
        </authorList>
    </citation>
    <scope>NUCLEOTIDE SEQUENCE [LARGE SCALE GENOMIC DNA]</scope>
    <source>
        <strain evidence="2 3">CGMCC 1.10434</strain>
    </source>
</reference>
<organism evidence="2 3">
    <name type="scientific">Amphibacillus marinus</name>
    <dbReference type="NCBI Taxonomy" id="872970"/>
    <lineage>
        <taxon>Bacteria</taxon>
        <taxon>Bacillati</taxon>
        <taxon>Bacillota</taxon>
        <taxon>Bacilli</taxon>
        <taxon>Bacillales</taxon>
        <taxon>Bacillaceae</taxon>
        <taxon>Amphibacillus</taxon>
    </lineage>
</organism>
<dbReference type="InterPro" id="IPR053046">
    <property type="entry name" value="ABC-5_transporter"/>
</dbReference>
<dbReference type="RefSeq" id="WP_091494643.1">
    <property type="nucleotide sequence ID" value="NZ_FODJ01000001.1"/>
</dbReference>
<keyword evidence="3" id="KW-1185">Reference proteome</keyword>
<gene>
    <name evidence="2" type="ORF">SAMN04488134_101597</name>
</gene>
<dbReference type="AlphaFoldDB" id="A0A1H8IF18"/>
<evidence type="ECO:0000256" key="1">
    <source>
        <dbReference type="SAM" id="Phobius"/>
    </source>
</evidence>
<accession>A0A1H8IF18</accession>
<feature type="transmembrane region" description="Helical" evidence="1">
    <location>
        <begin position="238"/>
        <end position="257"/>
    </location>
</feature>
<dbReference type="Proteomes" id="UP000199300">
    <property type="component" value="Unassembled WGS sequence"/>
</dbReference>
<feature type="transmembrane region" description="Helical" evidence="1">
    <location>
        <begin position="302"/>
        <end position="323"/>
    </location>
</feature>
<evidence type="ECO:0000313" key="2">
    <source>
        <dbReference type="EMBL" id="SEN66835.1"/>
    </source>
</evidence>
<keyword evidence="1" id="KW-0472">Membrane</keyword>
<dbReference type="STRING" id="872970.SAMN04488134_101597"/>
<name>A0A1H8IF18_9BACI</name>
<feature type="transmembrane region" description="Helical" evidence="1">
    <location>
        <begin position="178"/>
        <end position="198"/>
    </location>
</feature>
<dbReference type="OrthoDB" id="1706490at2"/>